<keyword evidence="2" id="KW-0547">Nucleotide-binding</keyword>
<keyword evidence="1" id="KW-0813">Transport</keyword>
<dbReference type="SMART" id="SM00382">
    <property type="entry name" value="AAA"/>
    <property type="match status" value="1"/>
</dbReference>
<sequence length="252" mass="28915">MLRLENVSLEIGEKKILDDINFELKKNTKLMVIGHNGAGKSSLAKAITQNIKYKGKIYFENKDLQYMKATERAKAIGYLMQTNYIEYPFTVEEIVSFGRYPYRKGILDTQSELDKKMIDSAIETMEIENIRTRSANFLSGGELQKVFLAQVLAQDPKILILDEVTNHLDISIQEKIFSLIDSWVKKGDRAVISIVHDLTLAKLFSDNILLLQKGKIVAEGKASQIFKEENINKAYNFDVISWMKKRAKIWIE</sequence>
<dbReference type="PROSITE" id="PS50893">
    <property type="entry name" value="ABC_TRANSPORTER_2"/>
    <property type="match status" value="1"/>
</dbReference>
<dbReference type="Pfam" id="PF00005">
    <property type="entry name" value="ABC_tran"/>
    <property type="match status" value="1"/>
</dbReference>
<protein>
    <submittedName>
        <fullName evidence="6">ABC transporter ATP-binding protein</fullName>
    </submittedName>
</protein>
<dbReference type="GO" id="GO:0016887">
    <property type="term" value="F:ATP hydrolysis activity"/>
    <property type="evidence" value="ECO:0007669"/>
    <property type="project" value="InterPro"/>
</dbReference>
<dbReference type="PROSITE" id="PS00211">
    <property type="entry name" value="ABC_TRANSPORTER_1"/>
    <property type="match status" value="1"/>
</dbReference>
<evidence type="ECO:0000313" key="7">
    <source>
        <dbReference type="Proteomes" id="UP001357733"/>
    </source>
</evidence>
<dbReference type="FunFam" id="3.40.50.300:FF:000134">
    <property type="entry name" value="Iron-enterobactin ABC transporter ATP-binding protein"/>
    <property type="match status" value="1"/>
</dbReference>
<dbReference type="InterPro" id="IPR027417">
    <property type="entry name" value="P-loop_NTPase"/>
</dbReference>
<evidence type="ECO:0000259" key="5">
    <source>
        <dbReference type="PROSITE" id="PS50893"/>
    </source>
</evidence>
<dbReference type="GO" id="GO:0005524">
    <property type="term" value="F:ATP binding"/>
    <property type="evidence" value="ECO:0007669"/>
    <property type="project" value="UniProtKB-KW"/>
</dbReference>
<comment type="caution">
    <text evidence="6">The sequence shown here is derived from an EMBL/GenBank/DDBJ whole genome shotgun (WGS) entry which is preliminary data.</text>
</comment>
<keyword evidence="4" id="KW-1278">Translocase</keyword>
<proteinExistence type="predicted"/>
<organism evidence="6 7">
    <name type="scientific">Citroniella saccharovorans</name>
    <dbReference type="NCBI Taxonomy" id="2053367"/>
    <lineage>
        <taxon>Bacteria</taxon>
        <taxon>Bacillati</taxon>
        <taxon>Bacillota</taxon>
        <taxon>Tissierellia</taxon>
        <taxon>Tissierellales</taxon>
        <taxon>Peptoniphilaceae</taxon>
        <taxon>Citroniella</taxon>
    </lineage>
</organism>
<gene>
    <name evidence="6" type="ORF">VLK81_05105</name>
</gene>
<evidence type="ECO:0000256" key="1">
    <source>
        <dbReference type="ARBA" id="ARBA00022448"/>
    </source>
</evidence>
<evidence type="ECO:0000256" key="2">
    <source>
        <dbReference type="ARBA" id="ARBA00022741"/>
    </source>
</evidence>
<dbReference type="InterPro" id="IPR003439">
    <property type="entry name" value="ABC_transporter-like_ATP-bd"/>
</dbReference>
<dbReference type="InterPro" id="IPR003593">
    <property type="entry name" value="AAA+_ATPase"/>
</dbReference>
<dbReference type="AlphaFoldDB" id="A0AAW9MXZ9"/>
<evidence type="ECO:0000256" key="3">
    <source>
        <dbReference type="ARBA" id="ARBA00022840"/>
    </source>
</evidence>
<dbReference type="SUPFAM" id="SSF52540">
    <property type="entry name" value="P-loop containing nucleoside triphosphate hydrolases"/>
    <property type="match status" value="1"/>
</dbReference>
<keyword evidence="3 6" id="KW-0067">ATP-binding</keyword>
<dbReference type="PANTHER" id="PTHR42794">
    <property type="entry name" value="HEMIN IMPORT ATP-BINDING PROTEIN HMUV"/>
    <property type="match status" value="1"/>
</dbReference>
<feature type="domain" description="ABC transporter" evidence="5">
    <location>
        <begin position="2"/>
        <end position="238"/>
    </location>
</feature>
<name>A0AAW9MXZ9_9FIRM</name>
<dbReference type="PANTHER" id="PTHR42794:SF1">
    <property type="entry name" value="HEMIN IMPORT ATP-BINDING PROTEIN HMUV"/>
    <property type="match status" value="1"/>
</dbReference>
<evidence type="ECO:0000256" key="4">
    <source>
        <dbReference type="ARBA" id="ARBA00022967"/>
    </source>
</evidence>
<dbReference type="Gene3D" id="3.40.50.300">
    <property type="entry name" value="P-loop containing nucleotide triphosphate hydrolases"/>
    <property type="match status" value="1"/>
</dbReference>
<dbReference type="CDD" id="cd03214">
    <property type="entry name" value="ABC_Iron-Siderophores_B12_Hemin"/>
    <property type="match status" value="1"/>
</dbReference>
<dbReference type="Proteomes" id="UP001357733">
    <property type="component" value="Unassembled WGS sequence"/>
</dbReference>
<dbReference type="InterPro" id="IPR017871">
    <property type="entry name" value="ABC_transporter-like_CS"/>
</dbReference>
<dbReference type="RefSeq" id="WP_324619589.1">
    <property type="nucleotide sequence ID" value="NZ_JAYKOT010000003.1"/>
</dbReference>
<accession>A0AAW9MXZ9</accession>
<reference evidence="6 7" key="1">
    <citation type="submission" date="2024-01" db="EMBL/GenBank/DDBJ databases">
        <title>Complete genome sequence of Citroniella saccharovorans strain M6.X9, isolated from human fecal sample.</title>
        <authorList>
            <person name="Cheng G."/>
            <person name="Westerholm M."/>
            <person name="Schnurer A."/>
        </authorList>
    </citation>
    <scope>NUCLEOTIDE SEQUENCE [LARGE SCALE GENOMIC DNA]</scope>
    <source>
        <strain evidence="6 7">DSM 29873</strain>
    </source>
</reference>
<dbReference type="EMBL" id="JAYKOT010000003">
    <property type="protein sequence ID" value="MEB3429397.1"/>
    <property type="molecule type" value="Genomic_DNA"/>
</dbReference>
<keyword evidence="7" id="KW-1185">Reference proteome</keyword>
<evidence type="ECO:0000313" key="6">
    <source>
        <dbReference type="EMBL" id="MEB3429397.1"/>
    </source>
</evidence>